<evidence type="ECO:0000313" key="2">
    <source>
        <dbReference type="Proteomes" id="UP000027463"/>
    </source>
</evidence>
<protein>
    <recommendedName>
        <fullName evidence="3">Dihydropteroate synthase</fullName>
    </recommendedName>
</protein>
<name>A0ABR4TJ19_9PROT</name>
<dbReference type="EMBL" id="AUNC01000056">
    <property type="protein sequence ID" value="KEO52146.1"/>
    <property type="molecule type" value="Genomic_DNA"/>
</dbReference>
<gene>
    <name evidence="1" type="ORF">SMB34_08510</name>
</gene>
<reference evidence="1 2" key="1">
    <citation type="submission" date="2013-07" db="EMBL/GenBank/DDBJ databases">
        <title>Thalassospira permensis NBRC 106175 Genome Sequencing.</title>
        <authorList>
            <person name="Lai Q."/>
            <person name="Shao Z."/>
        </authorList>
    </citation>
    <scope>NUCLEOTIDE SEQUENCE [LARGE SCALE GENOMIC DNA]</scope>
    <source>
        <strain evidence="1 2">NBRC 106175</strain>
    </source>
</reference>
<evidence type="ECO:0000313" key="1">
    <source>
        <dbReference type="EMBL" id="KEO52146.1"/>
    </source>
</evidence>
<evidence type="ECO:0008006" key="3">
    <source>
        <dbReference type="Google" id="ProtNLM"/>
    </source>
</evidence>
<proteinExistence type="predicted"/>
<keyword evidence="2" id="KW-1185">Reference proteome</keyword>
<accession>A0ABR4TJ19</accession>
<sequence>MSQTSKRITKKGGILRDAESPPLHVGILNISA</sequence>
<dbReference type="Proteomes" id="UP000027463">
    <property type="component" value="Unassembled WGS sequence"/>
</dbReference>
<comment type="caution">
    <text evidence="1">The sequence shown here is derived from an EMBL/GenBank/DDBJ whole genome shotgun (WGS) entry which is preliminary data.</text>
</comment>
<organism evidence="1 2">
    <name type="scientific">Thalassospira permensis NBRC 106175</name>
    <dbReference type="NCBI Taxonomy" id="1353532"/>
    <lineage>
        <taxon>Bacteria</taxon>
        <taxon>Pseudomonadati</taxon>
        <taxon>Pseudomonadota</taxon>
        <taxon>Alphaproteobacteria</taxon>
        <taxon>Rhodospirillales</taxon>
        <taxon>Thalassospiraceae</taxon>
        <taxon>Thalassospira</taxon>
    </lineage>
</organism>